<comment type="caution">
    <text evidence="1">The sequence shown here is derived from an EMBL/GenBank/DDBJ whole genome shotgun (WGS) entry which is preliminary data.</text>
</comment>
<proteinExistence type="predicted"/>
<protein>
    <recommendedName>
        <fullName evidence="3">SPI-2 type III secretion system effector SseI</fullName>
    </recommendedName>
</protein>
<organism evidence="1 2">
    <name type="scientific">Salmonella enteritidis (strain 2009K0958)</name>
    <dbReference type="NCBI Taxonomy" id="1192586"/>
    <lineage>
        <taxon>Bacteria</taxon>
        <taxon>Pseudomonadati</taxon>
        <taxon>Pseudomonadota</taxon>
        <taxon>Gammaproteobacteria</taxon>
        <taxon>Enterobacterales</taxon>
        <taxon>Enterobacteriaceae</taxon>
        <taxon>Salmonella</taxon>
    </lineage>
</organism>
<dbReference type="Proteomes" id="UP000014535">
    <property type="component" value="Unassembled WGS sequence"/>
</dbReference>
<sequence length="76" mass="8900">MSSWEKMKEFFCSTHQTEALECIWTICHPPAGTTREDVVSRFELLRTLAYDGWEENIHSGLHGENYFCILDEDSQE</sequence>
<dbReference type="EMBL" id="ATFT01000033">
    <property type="protein sequence ID" value="EPI71248.1"/>
    <property type="molecule type" value="Genomic_DNA"/>
</dbReference>
<dbReference type="Gene3D" id="3.30.2440.10">
    <property type="entry name" value="Secreted effector protein SifA"/>
    <property type="match status" value="1"/>
</dbReference>
<accession>A0A656ILA5</accession>
<feature type="non-terminal residue" evidence="1">
    <location>
        <position position="76"/>
    </location>
</feature>
<gene>
    <name evidence="1" type="ORF">A673_01835</name>
</gene>
<evidence type="ECO:0008006" key="3">
    <source>
        <dbReference type="Google" id="ProtNLM"/>
    </source>
</evidence>
<dbReference type="AlphaFoldDB" id="A0A656ILA5"/>
<evidence type="ECO:0000313" key="1">
    <source>
        <dbReference type="EMBL" id="EPI71248.1"/>
    </source>
</evidence>
<evidence type="ECO:0000313" key="2">
    <source>
        <dbReference type="Proteomes" id="UP000014535"/>
    </source>
</evidence>
<reference evidence="1 2" key="1">
    <citation type="submission" date="2013-04" db="EMBL/GenBank/DDBJ databases">
        <authorList>
            <person name="McClelland M."/>
            <person name="Porwollik S."/>
            <person name="Desai P."/>
            <person name="Cheng P."/>
            <person name="Wollam A."/>
            <person name="Pepin K."/>
            <person name="Palsikar V.B."/>
            <person name="Fulton L."/>
            <person name="Fulton R."/>
            <person name="Delehaunty K."/>
            <person name="Fronick C."/>
            <person name="Godfrey J."/>
            <person name="Waligorski J."/>
            <person name="Appelbaum E."/>
            <person name="Tomlinson C."/>
            <person name="Warren W."/>
            <person name="Sodergren E."/>
            <person name="Weinstock G."/>
            <person name="Wilson R.K."/>
        </authorList>
    </citation>
    <scope>NUCLEOTIDE SEQUENCE [LARGE SCALE GENOMIC DNA]</scope>
    <source>
        <strain evidence="1 2">2009K0958</strain>
    </source>
</reference>
<name>A0A656ILA5_SALE2</name>